<name>A0AAD9YTB2_COLKA</name>
<sequence length="77" mass="7795">MSAPNITPQAGTEPRSAAAWLALGPGLQCPGSVVVARPPFAPPWNSQTLPGRNPGPSEMWKQGLGTMGISTGEKGGA</sequence>
<evidence type="ECO:0000313" key="3">
    <source>
        <dbReference type="Proteomes" id="UP001281614"/>
    </source>
</evidence>
<feature type="region of interest" description="Disordered" evidence="1">
    <location>
        <begin position="43"/>
        <end position="77"/>
    </location>
</feature>
<dbReference type="Proteomes" id="UP001281614">
    <property type="component" value="Unassembled WGS sequence"/>
</dbReference>
<evidence type="ECO:0000313" key="2">
    <source>
        <dbReference type="EMBL" id="KAK2774470.1"/>
    </source>
</evidence>
<accession>A0AAD9YTB2</accession>
<organism evidence="2 3">
    <name type="scientific">Colletotrichum kahawae</name>
    <name type="common">Coffee berry disease fungus</name>
    <dbReference type="NCBI Taxonomy" id="34407"/>
    <lineage>
        <taxon>Eukaryota</taxon>
        <taxon>Fungi</taxon>
        <taxon>Dikarya</taxon>
        <taxon>Ascomycota</taxon>
        <taxon>Pezizomycotina</taxon>
        <taxon>Sordariomycetes</taxon>
        <taxon>Hypocreomycetidae</taxon>
        <taxon>Glomerellales</taxon>
        <taxon>Glomerellaceae</taxon>
        <taxon>Colletotrichum</taxon>
        <taxon>Colletotrichum gloeosporioides species complex</taxon>
    </lineage>
</organism>
<dbReference type="EMBL" id="VYYT01000046">
    <property type="protein sequence ID" value="KAK2774470.1"/>
    <property type="molecule type" value="Genomic_DNA"/>
</dbReference>
<keyword evidence="3" id="KW-1185">Reference proteome</keyword>
<protein>
    <submittedName>
        <fullName evidence="2">Uncharacterized protein</fullName>
    </submittedName>
</protein>
<reference evidence="2" key="1">
    <citation type="submission" date="2023-02" db="EMBL/GenBank/DDBJ databases">
        <title>Colletotrichum kahawae CIFC_Que2 genome sequencing and assembly.</title>
        <authorList>
            <person name="Baroncelli R."/>
        </authorList>
    </citation>
    <scope>NUCLEOTIDE SEQUENCE</scope>
    <source>
        <strain evidence="2">CIFC_Que2</strain>
    </source>
</reference>
<evidence type="ECO:0000256" key="1">
    <source>
        <dbReference type="SAM" id="MobiDB-lite"/>
    </source>
</evidence>
<proteinExistence type="predicted"/>
<gene>
    <name evidence="2" type="ORF">CKAH01_03703</name>
</gene>
<comment type="caution">
    <text evidence="2">The sequence shown here is derived from an EMBL/GenBank/DDBJ whole genome shotgun (WGS) entry which is preliminary data.</text>
</comment>
<dbReference type="AlphaFoldDB" id="A0AAD9YTB2"/>